<comment type="caution">
    <text evidence="1">The sequence shown here is derived from an EMBL/GenBank/DDBJ whole genome shotgun (WGS) entry which is preliminary data.</text>
</comment>
<dbReference type="Proteomes" id="UP001430755">
    <property type="component" value="Unassembled WGS sequence"/>
</dbReference>
<dbReference type="InterPro" id="IPR014942">
    <property type="entry name" value="AbiEii"/>
</dbReference>
<evidence type="ECO:0000313" key="1">
    <source>
        <dbReference type="EMBL" id="MCI2242357.1"/>
    </source>
</evidence>
<evidence type="ECO:0000313" key="2">
    <source>
        <dbReference type="Proteomes" id="UP001430755"/>
    </source>
</evidence>
<sequence>MRTKNAMQLKALIKRKAREMGVSPQAMLQDYMLERLIVRVAHSPWGDCLIVKGGVLVGSLIGLDRRTTKDLDTTATGFCLSEETISRVFEDICSTEVDDDLTFEIVKVARIREGDEYPGVRVSLQARYEPLDVPLAVDVTTGDRITPSAMSYDFPLIFDEGFVRIMAYPMETVLAEKLETILARGIASTRPRDFYDVYELWKLRGCDARGLRPALVATCERRGSTGALDRAEGTIDEIRRSEALRVTWENYARRYAYAESISYPEVCDVLSEVLRACGVLG</sequence>
<reference evidence="1" key="1">
    <citation type="submission" date="2021-11" db="EMBL/GenBank/DDBJ databases">
        <title>A Novel Adlercreutzia Species, isolated from a Allomyrina dichotoma larva feces.</title>
        <authorList>
            <person name="Suh M.K."/>
        </authorList>
    </citation>
    <scope>NUCLEOTIDE SEQUENCE</scope>
    <source>
        <strain evidence="1">JBNU-10</strain>
    </source>
</reference>
<name>A0ABS9WIS3_9ACTN</name>
<organism evidence="1 2">
    <name type="scientific">Adlercreutzia faecimuris</name>
    <dbReference type="NCBI Taxonomy" id="2897341"/>
    <lineage>
        <taxon>Bacteria</taxon>
        <taxon>Bacillati</taxon>
        <taxon>Actinomycetota</taxon>
        <taxon>Coriobacteriia</taxon>
        <taxon>Eggerthellales</taxon>
        <taxon>Eggerthellaceae</taxon>
        <taxon>Adlercreutzia</taxon>
    </lineage>
</organism>
<dbReference type="Pfam" id="PF08843">
    <property type="entry name" value="AbiEii"/>
    <property type="match status" value="1"/>
</dbReference>
<keyword evidence="2" id="KW-1185">Reference proteome</keyword>
<protein>
    <submittedName>
        <fullName evidence="1">Nucleotidyl transferase AbiEii/AbiGii toxin family protein</fullName>
    </submittedName>
</protein>
<accession>A0ABS9WIS3</accession>
<dbReference type="GO" id="GO:0016740">
    <property type="term" value="F:transferase activity"/>
    <property type="evidence" value="ECO:0007669"/>
    <property type="project" value="UniProtKB-KW"/>
</dbReference>
<proteinExistence type="predicted"/>
<dbReference type="RefSeq" id="WP_242165542.1">
    <property type="nucleotide sequence ID" value="NZ_JAJMLW010000003.1"/>
</dbReference>
<dbReference type="EMBL" id="JAJMLW010000003">
    <property type="protein sequence ID" value="MCI2242357.1"/>
    <property type="molecule type" value="Genomic_DNA"/>
</dbReference>
<gene>
    <name evidence="1" type="ORF">LPT13_08345</name>
</gene>
<keyword evidence="1" id="KW-0808">Transferase</keyword>